<evidence type="ECO:0000313" key="3">
    <source>
        <dbReference type="Proteomes" id="UP001552299"/>
    </source>
</evidence>
<organism evidence="2 3">
    <name type="scientific">Dendrobium thyrsiflorum</name>
    <name type="common">Pinecone-like raceme dendrobium</name>
    <name type="synonym">Orchid</name>
    <dbReference type="NCBI Taxonomy" id="117978"/>
    <lineage>
        <taxon>Eukaryota</taxon>
        <taxon>Viridiplantae</taxon>
        <taxon>Streptophyta</taxon>
        <taxon>Embryophyta</taxon>
        <taxon>Tracheophyta</taxon>
        <taxon>Spermatophyta</taxon>
        <taxon>Magnoliopsida</taxon>
        <taxon>Liliopsida</taxon>
        <taxon>Asparagales</taxon>
        <taxon>Orchidaceae</taxon>
        <taxon>Epidendroideae</taxon>
        <taxon>Malaxideae</taxon>
        <taxon>Dendrobiinae</taxon>
        <taxon>Dendrobium</taxon>
    </lineage>
</organism>
<dbReference type="Proteomes" id="UP001552299">
    <property type="component" value="Unassembled WGS sequence"/>
</dbReference>
<reference evidence="2 3" key="1">
    <citation type="journal article" date="2024" name="Plant Biotechnol. J.">
        <title>Dendrobium thyrsiflorum genome and its molecular insights into genes involved in important horticultural traits.</title>
        <authorList>
            <person name="Chen B."/>
            <person name="Wang J.Y."/>
            <person name="Zheng P.J."/>
            <person name="Li K.L."/>
            <person name="Liang Y.M."/>
            <person name="Chen X.F."/>
            <person name="Zhang C."/>
            <person name="Zhao X."/>
            <person name="He X."/>
            <person name="Zhang G.Q."/>
            <person name="Liu Z.J."/>
            <person name="Xu Q."/>
        </authorList>
    </citation>
    <scope>NUCLEOTIDE SEQUENCE [LARGE SCALE GENOMIC DNA]</scope>
    <source>
        <strain evidence="2">GZMU011</strain>
    </source>
</reference>
<keyword evidence="3" id="KW-1185">Reference proteome</keyword>
<dbReference type="Pfam" id="PF17032">
    <property type="entry name" value="Zn_ribbon_15"/>
    <property type="match status" value="1"/>
</dbReference>
<dbReference type="PANTHER" id="PTHR36718:SF1">
    <property type="entry name" value="DOUBLE ZINC RIBBON PROTEIN MJ0416"/>
    <property type="match status" value="1"/>
</dbReference>
<protein>
    <recommendedName>
        <fullName evidence="1">Zinc-ribbon 15 domain-containing protein</fullName>
    </recommendedName>
</protein>
<dbReference type="InterPro" id="IPR053281">
    <property type="entry name" value="Double_zinc_ribbon"/>
</dbReference>
<proteinExistence type="predicted"/>
<dbReference type="InterPro" id="IPR031493">
    <property type="entry name" value="Zinc_ribbon_15"/>
</dbReference>
<dbReference type="AlphaFoldDB" id="A0ABD0VDQ9"/>
<accession>A0ABD0VDQ9</accession>
<dbReference type="PANTHER" id="PTHR36718">
    <property type="entry name" value="OS05G0435400 PROTEIN"/>
    <property type="match status" value="1"/>
</dbReference>
<name>A0ABD0VDQ9_DENTH</name>
<evidence type="ECO:0000313" key="2">
    <source>
        <dbReference type="EMBL" id="KAL0922793.1"/>
    </source>
</evidence>
<gene>
    <name evidence="2" type="ORF">M5K25_006811</name>
</gene>
<dbReference type="EMBL" id="JANQDX010000006">
    <property type="protein sequence ID" value="KAL0922793.1"/>
    <property type="molecule type" value="Genomic_DNA"/>
</dbReference>
<evidence type="ECO:0000259" key="1">
    <source>
        <dbReference type="Pfam" id="PF17032"/>
    </source>
</evidence>
<comment type="caution">
    <text evidence="2">The sequence shown here is derived from an EMBL/GenBank/DDBJ whole genome shotgun (WGS) entry which is preliminary data.</text>
</comment>
<feature type="domain" description="Zinc-ribbon 15" evidence="1">
    <location>
        <begin position="68"/>
        <end position="161"/>
    </location>
</feature>
<sequence length="164" mass="18430">MALISSQLKAVKQLSLKLSIDSILLEILLFLLDVITDQRRIEKVKMFFFFVGGLDQQAGRVLKEAAGRCIRCGGIADLVDCEKVLKLFFVPVWRWPGKQPAFYCRNCSFLFPQSLPINGNTSDNEIFGGDHSSFPSLSGNLRCHSCSRPVDPQFRFCPYCGFAL</sequence>